<feature type="region of interest" description="Disordered" evidence="10">
    <location>
        <begin position="147"/>
        <end position="178"/>
    </location>
</feature>
<dbReference type="Gene3D" id="2.30.30.40">
    <property type="entry name" value="SH3 Domains"/>
    <property type="match status" value="3"/>
</dbReference>
<dbReference type="SUPFAM" id="SSF54106">
    <property type="entry name" value="LysM domain"/>
    <property type="match status" value="1"/>
</dbReference>
<dbReference type="InterPro" id="IPR018392">
    <property type="entry name" value="LysM"/>
</dbReference>
<name>A0A9X6Z5F3_BACTU</name>
<dbReference type="InterPro" id="IPR052354">
    <property type="entry name" value="Cell_Wall_Dynamics_Protein"/>
</dbReference>
<evidence type="ECO:0000256" key="1">
    <source>
        <dbReference type="ARBA" id="ARBA00003740"/>
    </source>
</evidence>
<dbReference type="GO" id="GO:0008234">
    <property type="term" value="F:cysteine-type peptidase activity"/>
    <property type="evidence" value="ECO:0007669"/>
    <property type="project" value="UniProtKB-KW"/>
</dbReference>
<dbReference type="PROSITE" id="PS51782">
    <property type="entry name" value="LYSM"/>
    <property type="match status" value="1"/>
</dbReference>
<dbReference type="Gene3D" id="3.90.1720.10">
    <property type="entry name" value="endopeptidase domain like (from Nostoc punctiforme)"/>
    <property type="match status" value="1"/>
</dbReference>
<dbReference type="SMART" id="SM00287">
    <property type="entry name" value="SH3b"/>
    <property type="match status" value="3"/>
</dbReference>
<dbReference type="Pfam" id="PF08239">
    <property type="entry name" value="SH3_3"/>
    <property type="match status" value="3"/>
</dbReference>
<dbReference type="SUPFAM" id="SSF54001">
    <property type="entry name" value="Cysteine proteinases"/>
    <property type="match status" value="1"/>
</dbReference>
<evidence type="ECO:0000259" key="13">
    <source>
        <dbReference type="PROSITE" id="PS51935"/>
    </source>
</evidence>
<proteinExistence type="inferred from homology"/>
<dbReference type="InterPro" id="IPR036779">
    <property type="entry name" value="LysM_dom_sf"/>
</dbReference>
<feature type="compositionally biased region" description="Low complexity" evidence="10">
    <location>
        <begin position="319"/>
        <end position="336"/>
    </location>
</feature>
<comment type="function">
    <text evidence="1">This major extracellular protein may be involved in the invasion of non-professional phagocytic cells by Listeria.</text>
</comment>
<dbReference type="GO" id="GO:0006508">
    <property type="term" value="P:proteolysis"/>
    <property type="evidence" value="ECO:0007669"/>
    <property type="project" value="UniProtKB-KW"/>
</dbReference>
<dbReference type="AlphaFoldDB" id="A0A9X6Z5F3"/>
<accession>A0A9X6Z5F3</accession>
<dbReference type="PROSITE" id="PS51781">
    <property type="entry name" value="SH3B"/>
    <property type="match status" value="3"/>
</dbReference>
<evidence type="ECO:0000256" key="10">
    <source>
        <dbReference type="SAM" id="MobiDB-lite"/>
    </source>
</evidence>
<evidence type="ECO:0000256" key="5">
    <source>
        <dbReference type="ARBA" id="ARBA00022729"/>
    </source>
</evidence>
<comment type="similarity">
    <text evidence="2">Belongs to the peptidase C40 family.</text>
</comment>
<keyword evidence="6" id="KW-0677">Repeat</keyword>
<keyword evidence="8" id="KW-0788">Thiol protease</keyword>
<dbReference type="Proteomes" id="UP000220397">
    <property type="component" value="Unassembled WGS sequence"/>
</dbReference>
<dbReference type="PANTHER" id="PTHR34408:SF1">
    <property type="entry name" value="GLYCOSYL HYDROLASE FAMILY 19 DOMAIN-CONTAINING PROTEIN HI_1415"/>
    <property type="match status" value="1"/>
</dbReference>
<feature type="domain" description="LysM" evidence="12">
    <location>
        <begin position="29"/>
        <end position="72"/>
    </location>
</feature>
<feature type="domain" description="SH3b" evidence="11">
    <location>
        <begin position="88"/>
        <end position="150"/>
    </location>
</feature>
<evidence type="ECO:0000256" key="6">
    <source>
        <dbReference type="ARBA" id="ARBA00022737"/>
    </source>
</evidence>
<feature type="domain" description="NlpC/P60" evidence="13">
    <location>
        <begin position="340"/>
        <end position="464"/>
    </location>
</feature>
<gene>
    <name evidence="14" type="ORF">CN398_10525</name>
</gene>
<evidence type="ECO:0000256" key="8">
    <source>
        <dbReference type="ARBA" id="ARBA00022807"/>
    </source>
</evidence>
<dbReference type="EMBL" id="NTUS01000026">
    <property type="protein sequence ID" value="PFB08141.1"/>
    <property type="molecule type" value="Genomic_DNA"/>
</dbReference>
<feature type="domain" description="SH3b" evidence="11">
    <location>
        <begin position="176"/>
        <end position="238"/>
    </location>
</feature>
<comment type="caution">
    <text evidence="14">The sequence shown here is derived from an EMBL/GenBank/DDBJ whole genome shotgun (WGS) entry which is preliminary data.</text>
</comment>
<dbReference type="Pfam" id="PF01476">
    <property type="entry name" value="LysM"/>
    <property type="match status" value="1"/>
</dbReference>
<protein>
    <recommendedName>
        <fullName evidence="3">Probable endopeptidase p60</fullName>
    </recommendedName>
    <alternativeName>
        <fullName evidence="9">Invasion-associated protein p60</fullName>
    </alternativeName>
</protein>
<feature type="region of interest" description="Disordered" evidence="10">
    <location>
        <begin position="315"/>
        <end position="341"/>
    </location>
</feature>
<evidence type="ECO:0000256" key="7">
    <source>
        <dbReference type="ARBA" id="ARBA00022801"/>
    </source>
</evidence>
<dbReference type="RefSeq" id="WP_098368954.1">
    <property type="nucleotide sequence ID" value="NZ_JARSYC010000030.1"/>
</dbReference>
<feature type="domain" description="SH3b" evidence="11">
    <location>
        <begin position="250"/>
        <end position="314"/>
    </location>
</feature>
<evidence type="ECO:0000313" key="14">
    <source>
        <dbReference type="EMBL" id="PFB08141.1"/>
    </source>
</evidence>
<evidence type="ECO:0000259" key="12">
    <source>
        <dbReference type="PROSITE" id="PS51782"/>
    </source>
</evidence>
<dbReference type="InterPro" id="IPR038765">
    <property type="entry name" value="Papain-like_cys_pep_sf"/>
</dbReference>
<sequence>MKKSIVGLGTCVVVGALGMFGQTVNAEAMTHTVQKGDTLWDVGHKYGVDYNKVREWSGLQSNVLHVGDKLVVSDPHTGGNTQTQVSSNGSYVVTADVLKVRSGAGTQFEQIGRLFEGNSLSVTGKEGEWYKINYDGKAGFVSSQFVSNRQSQNKGNNQPNQPNKPATTNPTATTGGKKGIVTADVLNVREGAGTQFGKVGRLTRGKNVTITGESGNWYQISFDNTSGFVSKDFVKIGVDAGNKETPNQVSKTSNYKINTTTLNVRESGTTASTILGKLHMGTVVTSTAEVNGWLEISFNGRKGFISKDFAIQTNESPKQGNVTSGNNGQTGTGQVSEPVSRNKQQMLEFSKKFLGMKYVWGGSNPSVGGMDCSGFIYYVLNQSGFSIGRTNVTGYWNSNRFTQVATPQAGDIVFFQGTYKAGPSHIGIMLNDHEFINAKEPTIAISDINSPYWKKHLLGFKRSNFID</sequence>
<evidence type="ECO:0000256" key="2">
    <source>
        <dbReference type="ARBA" id="ARBA00007074"/>
    </source>
</evidence>
<dbReference type="InterPro" id="IPR003646">
    <property type="entry name" value="SH3-like_bac-type"/>
</dbReference>
<dbReference type="Pfam" id="PF00877">
    <property type="entry name" value="NLPC_P60"/>
    <property type="match status" value="1"/>
</dbReference>
<dbReference type="PROSITE" id="PS51935">
    <property type="entry name" value="NLPC_P60"/>
    <property type="match status" value="1"/>
</dbReference>
<evidence type="ECO:0000256" key="9">
    <source>
        <dbReference type="ARBA" id="ARBA00032855"/>
    </source>
</evidence>
<evidence type="ECO:0000259" key="11">
    <source>
        <dbReference type="PROSITE" id="PS51781"/>
    </source>
</evidence>
<reference evidence="14 15" key="1">
    <citation type="submission" date="2017-09" db="EMBL/GenBank/DDBJ databases">
        <title>Large-scale bioinformatics analysis of Bacillus genomes uncovers conserved roles of natural products in bacterial physiology.</title>
        <authorList>
            <consortium name="Agbiome Team Llc"/>
            <person name="Bleich R.M."/>
            <person name="Kirk G.J."/>
            <person name="Santa Maria K.C."/>
            <person name="Allen S.E."/>
            <person name="Farag S."/>
            <person name="Shank E.A."/>
            <person name="Bowers A."/>
        </authorList>
    </citation>
    <scope>NUCLEOTIDE SEQUENCE [LARGE SCALE GENOMIC DNA]</scope>
    <source>
        <strain evidence="14 15">AFS015413</strain>
    </source>
</reference>
<keyword evidence="4" id="KW-0645">Protease</keyword>
<evidence type="ECO:0000256" key="3">
    <source>
        <dbReference type="ARBA" id="ARBA00013385"/>
    </source>
</evidence>
<dbReference type="InterPro" id="IPR000064">
    <property type="entry name" value="NLP_P60_dom"/>
</dbReference>
<evidence type="ECO:0000256" key="4">
    <source>
        <dbReference type="ARBA" id="ARBA00022670"/>
    </source>
</evidence>
<dbReference type="SMART" id="SM00257">
    <property type="entry name" value="LysM"/>
    <property type="match status" value="1"/>
</dbReference>
<dbReference type="CDD" id="cd00118">
    <property type="entry name" value="LysM"/>
    <property type="match status" value="1"/>
</dbReference>
<organism evidence="14 15">
    <name type="scientific">Bacillus thuringiensis</name>
    <dbReference type="NCBI Taxonomy" id="1428"/>
    <lineage>
        <taxon>Bacteria</taxon>
        <taxon>Bacillati</taxon>
        <taxon>Bacillota</taxon>
        <taxon>Bacilli</taxon>
        <taxon>Bacillales</taxon>
        <taxon>Bacillaceae</taxon>
        <taxon>Bacillus</taxon>
        <taxon>Bacillus cereus group</taxon>
    </lineage>
</organism>
<keyword evidence="7" id="KW-0378">Hydrolase</keyword>
<evidence type="ECO:0000313" key="15">
    <source>
        <dbReference type="Proteomes" id="UP000220397"/>
    </source>
</evidence>
<dbReference type="Gene3D" id="3.10.350.10">
    <property type="entry name" value="LysM domain"/>
    <property type="match status" value="1"/>
</dbReference>
<dbReference type="PANTHER" id="PTHR34408">
    <property type="entry name" value="FAMILY PROTEIN, PUTATIVE-RELATED"/>
    <property type="match status" value="1"/>
</dbReference>
<keyword evidence="5" id="KW-0732">Signal</keyword>
<feature type="compositionally biased region" description="Low complexity" evidence="10">
    <location>
        <begin position="152"/>
        <end position="175"/>
    </location>
</feature>